<sequence length="101" mass="11559">MKVIIALFFTLLFSFLLITPTVISLIDDIQDIAFFLDINEEEEENKGKGAAKDLKIKIHATENFCNLLLIGIQKKKNVRFQSKNYLSEYPKKTTPPPELLS</sequence>
<dbReference type="AlphaFoldDB" id="A0A2S7L0R7"/>
<evidence type="ECO:0000313" key="2">
    <source>
        <dbReference type="Proteomes" id="UP000239522"/>
    </source>
</evidence>
<evidence type="ECO:0000313" key="1">
    <source>
        <dbReference type="EMBL" id="PQB08480.1"/>
    </source>
</evidence>
<gene>
    <name evidence="1" type="ORF">BST83_16130</name>
</gene>
<keyword evidence="2" id="KW-1185">Reference proteome</keyword>
<organism evidence="1 2">
    <name type="scientific">Polaribacter filamentus</name>
    <dbReference type="NCBI Taxonomy" id="53483"/>
    <lineage>
        <taxon>Bacteria</taxon>
        <taxon>Pseudomonadati</taxon>
        <taxon>Bacteroidota</taxon>
        <taxon>Flavobacteriia</taxon>
        <taxon>Flavobacteriales</taxon>
        <taxon>Flavobacteriaceae</taxon>
    </lineage>
</organism>
<proteinExistence type="predicted"/>
<dbReference type="RefSeq" id="WP_240614794.1">
    <property type="nucleotide sequence ID" value="NZ_MQUA01000013.1"/>
</dbReference>
<protein>
    <submittedName>
        <fullName evidence="1">Uncharacterized protein</fullName>
    </submittedName>
</protein>
<reference evidence="1 2" key="1">
    <citation type="submission" date="2016-11" db="EMBL/GenBank/DDBJ databases">
        <title>Trade-off between light-utilization and light-protection in marine flavobacteria.</title>
        <authorList>
            <person name="Kumagai Y."/>
        </authorList>
    </citation>
    <scope>NUCLEOTIDE SEQUENCE [LARGE SCALE GENOMIC DNA]</scope>
    <source>
        <strain evidence="1 2">ATCC 700397</strain>
    </source>
</reference>
<dbReference type="Proteomes" id="UP000239522">
    <property type="component" value="Unassembled WGS sequence"/>
</dbReference>
<comment type="caution">
    <text evidence="1">The sequence shown here is derived from an EMBL/GenBank/DDBJ whole genome shotgun (WGS) entry which is preliminary data.</text>
</comment>
<accession>A0A2S7L0R7</accession>
<dbReference type="EMBL" id="MQUA01000013">
    <property type="protein sequence ID" value="PQB08480.1"/>
    <property type="molecule type" value="Genomic_DNA"/>
</dbReference>
<name>A0A2S7L0R7_9FLAO</name>